<feature type="compositionally biased region" description="Polar residues" evidence="1">
    <location>
        <begin position="200"/>
        <end position="210"/>
    </location>
</feature>
<dbReference type="Pfam" id="PF13376">
    <property type="entry name" value="OmdA"/>
    <property type="match status" value="1"/>
</dbReference>
<gene>
    <name evidence="2" type="ORF">Micbo1qcDRAFT_163282</name>
</gene>
<reference evidence="3" key="1">
    <citation type="submission" date="2016-02" db="EMBL/GenBank/DDBJ databases">
        <title>Draft genome sequence of Microdochium bolleyi, a fungal endophyte of beachgrass.</title>
        <authorList>
            <consortium name="DOE Joint Genome Institute"/>
            <person name="David A.S."/>
            <person name="May G."/>
            <person name="Haridas S."/>
            <person name="Lim J."/>
            <person name="Wang M."/>
            <person name="Labutti K."/>
            <person name="Lipzen A."/>
            <person name="Barry K."/>
            <person name="Grigoriev I.V."/>
        </authorList>
    </citation>
    <scope>NUCLEOTIDE SEQUENCE [LARGE SCALE GENOMIC DNA]</scope>
    <source>
        <strain evidence="3">J235TASD1</strain>
    </source>
</reference>
<organism evidence="2 3">
    <name type="scientific">Microdochium bolleyi</name>
    <dbReference type="NCBI Taxonomy" id="196109"/>
    <lineage>
        <taxon>Eukaryota</taxon>
        <taxon>Fungi</taxon>
        <taxon>Dikarya</taxon>
        <taxon>Ascomycota</taxon>
        <taxon>Pezizomycotina</taxon>
        <taxon>Sordariomycetes</taxon>
        <taxon>Xylariomycetidae</taxon>
        <taxon>Xylariales</taxon>
        <taxon>Microdochiaceae</taxon>
        <taxon>Microdochium</taxon>
    </lineage>
</organism>
<evidence type="ECO:0000313" key="2">
    <source>
        <dbReference type="EMBL" id="KXJ91527.1"/>
    </source>
</evidence>
<dbReference type="STRING" id="196109.A0A136J2Y4"/>
<keyword evidence="3" id="KW-1185">Reference proteome</keyword>
<protein>
    <submittedName>
        <fullName evidence="2">Uncharacterized protein</fullName>
    </submittedName>
</protein>
<proteinExistence type="predicted"/>
<evidence type="ECO:0000313" key="3">
    <source>
        <dbReference type="Proteomes" id="UP000070501"/>
    </source>
</evidence>
<feature type="region of interest" description="Disordered" evidence="1">
    <location>
        <begin position="189"/>
        <end position="264"/>
    </location>
</feature>
<evidence type="ECO:0000256" key="1">
    <source>
        <dbReference type="SAM" id="MobiDB-lite"/>
    </source>
</evidence>
<dbReference type="AlphaFoldDB" id="A0A136J2Y4"/>
<name>A0A136J2Y4_9PEZI</name>
<dbReference type="Proteomes" id="UP000070501">
    <property type="component" value="Unassembled WGS sequence"/>
</dbReference>
<dbReference type="EMBL" id="KQ964250">
    <property type="protein sequence ID" value="KXJ91527.1"/>
    <property type="molecule type" value="Genomic_DNA"/>
</dbReference>
<feature type="compositionally biased region" description="Low complexity" evidence="1">
    <location>
        <begin position="246"/>
        <end position="264"/>
    </location>
</feature>
<dbReference type="InParanoid" id="A0A136J2Y4"/>
<dbReference type="OrthoDB" id="10263401at2759"/>
<sequence>MAPEVPILTVLDAAAWSRWLASSGRTSSGVWLTLAKKNVSKPTSLTYTEALDEALCQGWIDGQRRGGDDRTFSQRFTPRTAKSAWSQRNVAHVARLESQGRIQEQGRLAIEAARADGRWDAAYAGSSTAELPSDFLDAVAAVPAAKRALEWMSKQERFAIYLRLAALKTAAGREKRIAAYVDMLAGGQGENVESEDSRPGNESQNKTASSGKVVRSRKQKPDTARAELSVTPAKKRKASVDIPMNSSSSRRSARLSRAAQQAGQ</sequence>
<accession>A0A136J2Y4</accession>